<dbReference type="AlphaFoldDB" id="A0A7L5DUY1"/>
<reference evidence="2 3" key="1">
    <citation type="submission" date="2020-04" db="EMBL/GenBank/DDBJ databases">
        <title>Genome sequencing of novel species.</title>
        <authorList>
            <person name="Heo J."/>
            <person name="Kim S.-J."/>
            <person name="Kim J.-S."/>
            <person name="Hong S.-B."/>
            <person name="Kwon S.-W."/>
        </authorList>
    </citation>
    <scope>NUCLEOTIDE SEQUENCE [LARGE SCALE GENOMIC DNA]</scope>
    <source>
        <strain evidence="2 3">CJU-R4</strain>
    </source>
</reference>
<dbReference type="CDD" id="cd06260">
    <property type="entry name" value="DUF820-like"/>
    <property type="match status" value="1"/>
</dbReference>
<protein>
    <submittedName>
        <fullName evidence="2">Uma2 family endonuclease</fullName>
    </submittedName>
</protein>
<keyword evidence="3" id="KW-1185">Reference proteome</keyword>
<dbReference type="Gene3D" id="3.90.1570.10">
    <property type="entry name" value="tt1808, chain A"/>
    <property type="match status" value="1"/>
</dbReference>
<dbReference type="RefSeq" id="WP_169553172.1">
    <property type="nucleotide sequence ID" value="NZ_CP051677.1"/>
</dbReference>
<gene>
    <name evidence="2" type="ORF">HH216_24045</name>
</gene>
<dbReference type="PANTHER" id="PTHR34107:SF4">
    <property type="entry name" value="SLL1222 PROTEIN"/>
    <property type="match status" value="1"/>
</dbReference>
<evidence type="ECO:0000313" key="3">
    <source>
        <dbReference type="Proteomes" id="UP000501128"/>
    </source>
</evidence>
<dbReference type="PANTHER" id="PTHR34107">
    <property type="entry name" value="SLL0198 PROTEIN-RELATED"/>
    <property type="match status" value="1"/>
</dbReference>
<keyword evidence="2" id="KW-0255">Endonuclease</keyword>
<dbReference type="Proteomes" id="UP000501128">
    <property type="component" value="Chromosome"/>
</dbReference>
<dbReference type="KEGG" id="srho:HH216_24045"/>
<organism evidence="2 3">
    <name type="scientific">Spirosoma rhododendri</name>
    <dbReference type="NCBI Taxonomy" id="2728024"/>
    <lineage>
        <taxon>Bacteria</taxon>
        <taxon>Pseudomonadati</taxon>
        <taxon>Bacteroidota</taxon>
        <taxon>Cytophagia</taxon>
        <taxon>Cytophagales</taxon>
        <taxon>Cytophagaceae</taxon>
        <taxon>Spirosoma</taxon>
    </lineage>
</organism>
<sequence>MIATLVSPELPTHLQTVDEFDAWEREHPHEGSYEFVRGRIIPKPAMKQNEIFIADYLIRQFVKTSAFQQGDALLPEADSYVDGSRKRIPDLTYITVEQKQAIRRGERVNTLFAIEILSDSESYEDVLDKLQDYFDGGTQLVWYIVPKRQKIFAYTSPDESKAYKEQYVISAAPVVPDLQFAVVEMFA</sequence>
<evidence type="ECO:0000313" key="2">
    <source>
        <dbReference type="EMBL" id="QJD81153.1"/>
    </source>
</evidence>
<dbReference type="InterPro" id="IPR011335">
    <property type="entry name" value="Restrct_endonuc-II-like"/>
</dbReference>
<dbReference type="EMBL" id="CP051677">
    <property type="protein sequence ID" value="QJD81153.1"/>
    <property type="molecule type" value="Genomic_DNA"/>
</dbReference>
<dbReference type="GO" id="GO:0004519">
    <property type="term" value="F:endonuclease activity"/>
    <property type="evidence" value="ECO:0007669"/>
    <property type="project" value="UniProtKB-KW"/>
</dbReference>
<dbReference type="SUPFAM" id="SSF52980">
    <property type="entry name" value="Restriction endonuclease-like"/>
    <property type="match status" value="1"/>
</dbReference>
<evidence type="ECO:0000259" key="1">
    <source>
        <dbReference type="Pfam" id="PF05685"/>
    </source>
</evidence>
<accession>A0A7L5DUY1</accession>
<dbReference type="Pfam" id="PF05685">
    <property type="entry name" value="Uma2"/>
    <property type="match status" value="1"/>
</dbReference>
<keyword evidence="2" id="KW-0540">Nuclease</keyword>
<dbReference type="InterPro" id="IPR012296">
    <property type="entry name" value="Nuclease_put_TT1808"/>
</dbReference>
<dbReference type="InterPro" id="IPR008538">
    <property type="entry name" value="Uma2"/>
</dbReference>
<name>A0A7L5DUY1_9BACT</name>
<feature type="domain" description="Putative restriction endonuclease" evidence="1">
    <location>
        <begin position="17"/>
        <end position="182"/>
    </location>
</feature>
<keyword evidence="2" id="KW-0378">Hydrolase</keyword>
<proteinExistence type="predicted"/>